<dbReference type="RefSeq" id="WP_184629090.1">
    <property type="nucleotide sequence ID" value="NZ_JACHCC010000016.1"/>
</dbReference>
<sequence>MPYLYLAESYNELGLLADLVKEIENIKSPLKEFDEESYLTTEFQRIKVSALRDVLVFGTHADKYLNFHLCLVYGLTIRVIDLLRSLRDSFYLSDREMYLFKHCTRLHEEFGKLIVFYELLGIKMVRLENR</sequence>
<protein>
    <submittedName>
        <fullName evidence="1">Uncharacterized protein</fullName>
    </submittedName>
</protein>
<proteinExistence type="predicted"/>
<accession>A0A7X0ML90</accession>
<comment type="caution">
    <text evidence="1">The sequence shown here is derived from an EMBL/GenBank/DDBJ whole genome shotgun (WGS) entry which is preliminary data.</text>
</comment>
<gene>
    <name evidence="1" type="ORF">HDF25_005029</name>
</gene>
<evidence type="ECO:0000313" key="2">
    <source>
        <dbReference type="Proteomes" id="UP000521017"/>
    </source>
</evidence>
<dbReference type="EMBL" id="JACHCC010000016">
    <property type="protein sequence ID" value="MBB6502846.1"/>
    <property type="molecule type" value="Genomic_DNA"/>
</dbReference>
<name>A0A7X0ML90_9SPHI</name>
<dbReference type="AlphaFoldDB" id="A0A7X0ML90"/>
<evidence type="ECO:0000313" key="1">
    <source>
        <dbReference type="EMBL" id="MBB6502846.1"/>
    </source>
</evidence>
<reference evidence="1 2" key="1">
    <citation type="submission" date="2020-08" db="EMBL/GenBank/DDBJ databases">
        <title>Genomic Encyclopedia of Type Strains, Phase IV (KMG-V): Genome sequencing to study the core and pangenomes of soil and plant-associated prokaryotes.</title>
        <authorList>
            <person name="Whitman W."/>
        </authorList>
    </citation>
    <scope>NUCLEOTIDE SEQUENCE [LARGE SCALE GENOMIC DNA]</scope>
    <source>
        <strain evidence="1 2">M2T3</strain>
    </source>
</reference>
<dbReference type="Proteomes" id="UP000521017">
    <property type="component" value="Unassembled WGS sequence"/>
</dbReference>
<organism evidence="1 2">
    <name type="scientific">Pedobacter cryoconitis</name>
    <dbReference type="NCBI Taxonomy" id="188932"/>
    <lineage>
        <taxon>Bacteria</taxon>
        <taxon>Pseudomonadati</taxon>
        <taxon>Bacteroidota</taxon>
        <taxon>Sphingobacteriia</taxon>
        <taxon>Sphingobacteriales</taxon>
        <taxon>Sphingobacteriaceae</taxon>
        <taxon>Pedobacter</taxon>
    </lineage>
</organism>